<sequence length="73" mass="8395">MFRWIGGRSFGAEEAVPRLGCPFQFSFQRIVLVCIGASDDRTLTYEFSRFRDNLVEIQFSQIYPDNPVNSVAK</sequence>
<accession>A0A512BL06</accession>
<dbReference type="AlphaFoldDB" id="A0A512BL06"/>
<reference evidence="1 2" key="1">
    <citation type="submission" date="2019-07" db="EMBL/GenBank/DDBJ databases">
        <title>Whole genome shotgun sequence of Microvirga aerophila NBRC 106136.</title>
        <authorList>
            <person name="Hosoyama A."/>
            <person name="Uohara A."/>
            <person name="Ohji S."/>
            <person name="Ichikawa N."/>
        </authorList>
    </citation>
    <scope>NUCLEOTIDE SEQUENCE [LARGE SCALE GENOMIC DNA]</scope>
    <source>
        <strain evidence="1 2">NBRC 106136</strain>
    </source>
</reference>
<gene>
    <name evidence="1" type="ORF">MAE02_03010</name>
</gene>
<evidence type="ECO:0000313" key="2">
    <source>
        <dbReference type="Proteomes" id="UP000321085"/>
    </source>
</evidence>
<keyword evidence="2" id="KW-1185">Reference proteome</keyword>
<protein>
    <submittedName>
        <fullName evidence="1">Uncharacterized protein</fullName>
    </submittedName>
</protein>
<evidence type="ECO:0000313" key="1">
    <source>
        <dbReference type="EMBL" id="GEO12605.1"/>
    </source>
</evidence>
<dbReference type="EMBL" id="BJYU01000002">
    <property type="protein sequence ID" value="GEO12605.1"/>
    <property type="molecule type" value="Genomic_DNA"/>
</dbReference>
<organism evidence="1 2">
    <name type="scientific">Microvirga aerophila</name>
    <dbReference type="NCBI Taxonomy" id="670291"/>
    <lineage>
        <taxon>Bacteria</taxon>
        <taxon>Pseudomonadati</taxon>
        <taxon>Pseudomonadota</taxon>
        <taxon>Alphaproteobacteria</taxon>
        <taxon>Hyphomicrobiales</taxon>
        <taxon>Methylobacteriaceae</taxon>
        <taxon>Microvirga</taxon>
    </lineage>
</organism>
<name>A0A512BL06_9HYPH</name>
<dbReference type="Proteomes" id="UP000321085">
    <property type="component" value="Unassembled WGS sequence"/>
</dbReference>
<comment type="caution">
    <text evidence="1">The sequence shown here is derived from an EMBL/GenBank/DDBJ whole genome shotgun (WGS) entry which is preliminary data.</text>
</comment>
<proteinExistence type="predicted"/>